<dbReference type="Pfam" id="PF16517">
    <property type="entry name" value="Nore1-SARAH"/>
    <property type="match status" value="1"/>
</dbReference>
<feature type="compositionally biased region" description="Polar residues" evidence="3">
    <location>
        <begin position="892"/>
        <end position="922"/>
    </location>
</feature>
<dbReference type="PANTHER" id="PTHR22738">
    <property type="entry name" value="RASSF"/>
    <property type="match status" value="1"/>
</dbReference>
<dbReference type="PROSITE" id="PS50200">
    <property type="entry name" value="RA"/>
    <property type="match status" value="1"/>
</dbReference>
<dbReference type="CDD" id="cd21885">
    <property type="entry name" value="SARAH_RASSF1-like"/>
    <property type="match status" value="1"/>
</dbReference>
<evidence type="ECO:0000256" key="2">
    <source>
        <dbReference type="ARBA" id="ARBA00023212"/>
    </source>
</evidence>
<dbReference type="STRING" id="6184.A0A430QMW4"/>
<organism evidence="6 7">
    <name type="scientific">Schistosoma bovis</name>
    <name type="common">Blood fluke</name>
    <dbReference type="NCBI Taxonomy" id="6184"/>
    <lineage>
        <taxon>Eukaryota</taxon>
        <taxon>Metazoa</taxon>
        <taxon>Spiralia</taxon>
        <taxon>Lophotrochozoa</taxon>
        <taxon>Platyhelminthes</taxon>
        <taxon>Trematoda</taxon>
        <taxon>Digenea</taxon>
        <taxon>Strigeidida</taxon>
        <taxon>Schistosomatoidea</taxon>
        <taxon>Schistosomatidae</taxon>
        <taxon>Schistosoma</taxon>
    </lineage>
</organism>
<feature type="region of interest" description="Disordered" evidence="3">
    <location>
        <begin position="885"/>
        <end position="937"/>
    </location>
</feature>
<dbReference type="InterPro" id="IPR029071">
    <property type="entry name" value="Ubiquitin-like_domsf"/>
</dbReference>
<reference evidence="6 7" key="1">
    <citation type="journal article" date="2019" name="PLoS Pathog.">
        <title>Genome sequence of the bovine parasite Schistosoma bovis Tanzania.</title>
        <authorList>
            <person name="Oey H."/>
            <person name="Zakrzewski M."/>
            <person name="Gobert G."/>
            <person name="Gravermann K."/>
            <person name="Stoye J."/>
            <person name="Jones M."/>
            <person name="Mcmanus D."/>
            <person name="Krause L."/>
        </authorList>
    </citation>
    <scope>NUCLEOTIDE SEQUENCE [LARGE SCALE GENOMIC DNA]</scope>
    <source>
        <strain evidence="6 7">TAN1997</strain>
    </source>
</reference>
<comment type="caution">
    <text evidence="6">The sequence shown here is derived from an EMBL/GenBank/DDBJ whole genome shotgun (WGS) entry which is preliminary data.</text>
</comment>
<gene>
    <name evidence="6" type="ORF">DC041_0003589</name>
</gene>
<feature type="compositionally biased region" description="Polar residues" evidence="3">
    <location>
        <begin position="441"/>
        <end position="455"/>
    </location>
</feature>
<keyword evidence="2" id="KW-0963">Cytoplasm</keyword>
<evidence type="ECO:0000313" key="6">
    <source>
        <dbReference type="EMBL" id="RTG89049.1"/>
    </source>
</evidence>
<feature type="compositionally biased region" description="Low complexity" evidence="3">
    <location>
        <begin position="1001"/>
        <end position="1023"/>
    </location>
</feature>
<feature type="domain" description="Ras-associating" evidence="4">
    <location>
        <begin position="675"/>
        <end position="757"/>
    </location>
</feature>
<evidence type="ECO:0000313" key="7">
    <source>
        <dbReference type="Proteomes" id="UP000290809"/>
    </source>
</evidence>
<name>A0A430QMW4_SCHBO</name>
<dbReference type="GO" id="GO:0007165">
    <property type="term" value="P:signal transduction"/>
    <property type="evidence" value="ECO:0007669"/>
    <property type="project" value="InterPro"/>
</dbReference>
<dbReference type="Pfam" id="PF00788">
    <property type="entry name" value="RA"/>
    <property type="match status" value="1"/>
</dbReference>
<evidence type="ECO:0000259" key="5">
    <source>
        <dbReference type="PROSITE" id="PS50951"/>
    </source>
</evidence>
<protein>
    <submittedName>
        <fullName evidence="6">Uncharacterized protein</fullName>
    </submittedName>
</protein>
<dbReference type="EMBL" id="QMKO01001530">
    <property type="protein sequence ID" value="RTG89049.1"/>
    <property type="molecule type" value="Genomic_DNA"/>
</dbReference>
<dbReference type="Gene3D" id="3.10.20.90">
    <property type="entry name" value="Phosphatidylinositol 3-kinase Catalytic Subunit, Chain A, domain 1"/>
    <property type="match status" value="1"/>
</dbReference>
<dbReference type="InterPro" id="IPR033614">
    <property type="entry name" value="RASSF1-6"/>
</dbReference>
<accession>A0A430QMW4</accession>
<dbReference type="AlphaFoldDB" id="A0A430QMW4"/>
<keyword evidence="2" id="KW-0206">Cytoskeleton</keyword>
<evidence type="ECO:0000259" key="4">
    <source>
        <dbReference type="PROSITE" id="PS50200"/>
    </source>
</evidence>
<sequence length="1023" mass="114294">MLEVKKAFISFLRMNNDSSPSDPLQTTCSHGSVHVNGHYPSPMPKNSVVHMEDYNKNNEHGPRLSFKRLTLSDSLDLAGNRIQSHLYSKLGPEAIELDLMCADKIYSTKETSSNGHLFCPVPLDGDTFCDHCNQPIWEFGWRPVCLKCAIVPAIEGNTALGASSSVKPALHIPDPLPITGTAMSSSATPLGKITLRNFHRKCHMTCHWLCKTEVTVLCDEDAKTSHQVTEPNLFPPMIVSGNDLEQVDSSVSKLSTSPENDSTNYMSSEGTLVKSSQLDFHVNNHLTSECDIPLLDTVSSNELDGVNSPVDKTIDHLAFERVTLQSISPSSSQHTFMTTNFNTPLNVPAKLDNGISIKQKAECLSRSTLSRRATEFHKSKTSVDVKLVSRHSFLCGNKPNVCLAYDFSSLDKEAIRDRGILVRQLSPSLTELQNTSKPLQNTNIISDTSKSNPFTRSDESSFPEKEVSDIGLASVMQTTQEFVRTKQKRSFQTHLRSSNALPLIPMVVGPRAILPWSSERLKQLIQIFSVNEFGLQAASLTGADSCDCEGQVRVHINLLRPIQMLLTARPASIFDVVGAKSDETDDDDDNEDDDGADVSDRSEDDQNLWLVQGDNNNNCHLVSKQHPSNTPHSFVSANIPYFSPNNKVHKADGNIVESHRRLGRTTSTVSTFRLPRGSTKLLHVRLSTTAQMVICALLDRFGIRDNPQKFALYEHTIEGDQKVSVRKLFDNESPLGLLFKWVDQDPSLQSELDKKILHSHMQMYTMWTTFSLSELYTFLGILNREESDYRRRIEMKYEIRRKEIKRLMELHNNKFKSLDKSFNCQFNSVNSDVTTVIAERYENEAITKQSCDENLEFNAYSCMDSLSAPVSPTLFRKTNKQIDLNDEKSTLPGVSNSPDSCSSPEATLNRNTIKHSQLSDAVSTLPRVPSNKISGISNTSNKIPSIFKSFSNFKAKKAELAQQKRLAKMEKARIKAEQQQQQRKEKIKNHPLSSWKWRGFGTLSPSSSSSMSPTGLSPSSSHQ</sequence>
<dbReference type="InterPro" id="IPR000159">
    <property type="entry name" value="RA_dom"/>
</dbReference>
<dbReference type="Gene3D" id="3.30.60.20">
    <property type="match status" value="1"/>
</dbReference>
<comment type="subcellular location">
    <subcellularLocation>
        <location evidence="1">Cytoplasm</location>
        <location evidence="1">Cytoskeleton</location>
    </subcellularLocation>
</comment>
<dbReference type="SUPFAM" id="SSF54236">
    <property type="entry name" value="Ubiquitin-like"/>
    <property type="match status" value="1"/>
</dbReference>
<proteinExistence type="predicted"/>
<evidence type="ECO:0000256" key="3">
    <source>
        <dbReference type="SAM" id="MobiDB-lite"/>
    </source>
</evidence>
<dbReference type="Gene3D" id="1.20.5.110">
    <property type="match status" value="1"/>
</dbReference>
<dbReference type="PANTHER" id="PTHR22738:SF10">
    <property type="entry name" value="RAS ASSOCIATION DOMAIN-CONTAINING PROTEIN 1 HOMOLOG"/>
    <property type="match status" value="1"/>
</dbReference>
<feature type="region of interest" description="Disordered" evidence="3">
    <location>
        <begin position="971"/>
        <end position="1023"/>
    </location>
</feature>
<dbReference type="InterPro" id="IPR011524">
    <property type="entry name" value="SARAH_dom"/>
</dbReference>
<dbReference type="InterPro" id="IPR046349">
    <property type="entry name" value="C1-like_sf"/>
</dbReference>
<feature type="region of interest" description="Disordered" evidence="3">
    <location>
        <begin position="580"/>
        <end position="603"/>
    </location>
</feature>
<keyword evidence="7" id="KW-1185">Reference proteome</keyword>
<feature type="domain" description="SARAH" evidence="5">
    <location>
        <begin position="764"/>
        <end position="811"/>
    </location>
</feature>
<evidence type="ECO:0000256" key="1">
    <source>
        <dbReference type="ARBA" id="ARBA00004245"/>
    </source>
</evidence>
<dbReference type="Proteomes" id="UP000290809">
    <property type="component" value="Unassembled WGS sequence"/>
</dbReference>
<dbReference type="SUPFAM" id="SSF57889">
    <property type="entry name" value="Cysteine-rich domain"/>
    <property type="match status" value="1"/>
</dbReference>
<dbReference type="PROSITE" id="PS50951">
    <property type="entry name" value="SARAH"/>
    <property type="match status" value="1"/>
</dbReference>
<feature type="region of interest" description="Disordered" evidence="3">
    <location>
        <begin position="441"/>
        <end position="461"/>
    </location>
</feature>
<dbReference type="GO" id="GO:0005856">
    <property type="term" value="C:cytoskeleton"/>
    <property type="evidence" value="ECO:0007669"/>
    <property type="project" value="UniProtKB-SubCell"/>
</dbReference>
<feature type="compositionally biased region" description="Acidic residues" evidence="3">
    <location>
        <begin position="583"/>
        <end position="603"/>
    </location>
</feature>